<accession>A0A2S0S4F0</accession>
<sequence>MIAGNILIYNTVSLVISRSKSISIKTIQTNSKSIIIYDNMSYIESSNGIRLNNHVRSITKPTLIQLYKIIGHLLGDGTLEMCKTSKNPRFCFTQTFKRFEYVWSVYKSISNLCQKLPSQSKGLRKEKYFYSLAIHTRSYPFLMSLYDMFYPLMNGHRIKIVPDDLIYFFNPISLACFAMDDGAKVKKSGFYFHTKGFTFTDVYKLAGMMHYVFGYTVTVQNHENRPVIYIPSKHLF</sequence>
<dbReference type="EMBL" id="MG602719">
    <property type="protein sequence ID" value="AWA82225.1"/>
    <property type="molecule type" value="Genomic_DNA"/>
</dbReference>
<reference evidence="3" key="1">
    <citation type="journal article" date="2018" name="Int. J. Biol. Macromol.">
        <title>Characterization of the mitochondrial genomes of three species in the ectomycorrhizal genus Cantharellus and phylogeny of Agaricomycetes.</title>
        <authorList>
            <person name="Li Q."/>
            <person name="Liao M."/>
            <person name="Yang M."/>
            <person name="Xiong C."/>
            <person name="Jin X."/>
            <person name="Chen Z."/>
            <person name="Huang W."/>
        </authorList>
    </citation>
    <scope>NUCLEOTIDE SEQUENCE</scope>
    <source>
        <strain evidence="3">S144</strain>
    </source>
</reference>
<dbReference type="GeneID" id="36938753"/>
<comment type="function">
    <text evidence="1">Mitochondrial DNA endonuclease involved in intron homing.</text>
</comment>
<dbReference type="AlphaFoldDB" id="A0A2S0S4F0"/>
<dbReference type="Pfam" id="PF03161">
    <property type="entry name" value="LAGLIDADG_2"/>
    <property type="match status" value="1"/>
</dbReference>
<protein>
    <recommendedName>
        <fullName evidence="2">Homing endonuclease LAGLIDADG domain-containing protein</fullName>
    </recommendedName>
</protein>
<geneLocation type="mitochondrion" evidence="3"/>
<keyword evidence="3" id="KW-0496">Mitochondrion</keyword>
<evidence type="ECO:0000259" key="2">
    <source>
        <dbReference type="Pfam" id="PF03161"/>
    </source>
</evidence>
<name>A0A2S0S4F0_9AGAM</name>
<dbReference type="GO" id="GO:0004519">
    <property type="term" value="F:endonuclease activity"/>
    <property type="evidence" value="ECO:0007669"/>
    <property type="project" value="InterPro"/>
</dbReference>
<dbReference type="SUPFAM" id="SSF55608">
    <property type="entry name" value="Homing endonucleases"/>
    <property type="match status" value="1"/>
</dbReference>
<dbReference type="RefSeq" id="YP_009486101.1">
    <property type="nucleotide sequence ID" value="NC_037757.1"/>
</dbReference>
<dbReference type="InterPro" id="IPR004860">
    <property type="entry name" value="LAGLIDADG_dom"/>
</dbReference>
<evidence type="ECO:0000256" key="1">
    <source>
        <dbReference type="ARBA" id="ARBA00002670"/>
    </source>
</evidence>
<dbReference type="InterPro" id="IPR027434">
    <property type="entry name" value="Homing_endonucl"/>
</dbReference>
<gene>
    <name evidence="3" type="primary">orf236</name>
</gene>
<dbReference type="Gene3D" id="3.10.28.10">
    <property type="entry name" value="Homing endonucleases"/>
    <property type="match status" value="2"/>
</dbReference>
<organism evidence="3">
    <name type="scientific">Cantharellus lutescens</name>
    <dbReference type="NCBI Taxonomy" id="104198"/>
    <lineage>
        <taxon>Eukaryota</taxon>
        <taxon>Fungi</taxon>
        <taxon>Dikarya</taxon>
        <taxon>Basidiomycota</taxon>
        <taxon>Agaricomycotina</taxon>
        <taxon>Agaricomycetes</taxon>
        <taxon>Cantharellales</taxon>
        <taxon>Hydnaceae</taxon>
        <taxon>Cantharellus</taxon>
    </lineage>
</organism>
<feature type="domain" description="Homing endonuclease LAGLIDADG" evidence="2">
    <location>
        <begin position="69"/>
        <end position="233"/>
    </location>
</feature>
<evidence type="ECO:0000313" key="3">
    <source>
        <dbReference type="EMBL" id="AWA82225.1"/>
    </source>
</evidence>
<proteinExistence type="predicted"/>